<evidence type="ECO:0000256" key="1">
    <source>
        <dbReference type="SAM" id="Phobius"/>
    </source>
</evidence>
<dbReference type="Proteomes" id="UP001224890">
    <property type="component" value="Unassembled WGS sequence"/>
</dbReference>
<dbReference type="EMBL" id="JAHMHR010000001">
    <property type="protein sequence ID" value="KAK1701453.1"/>
    <property type="molecule type" value="Genomic_DNA"/>
</dbReference>
<name>A0AAJ0B012_9PEZI</name>
<organism evidence="2 3">
    <name type="scientific">Colletotrichum godetiae</name>
    <dbReference type="NCBI Taxonomy" id="1209918"/>
    <lineage>
        <taxon>Eukaryota</taxon>
        <taxon>Fungi</taxon>
        <taxon>Dikarya</taxon>
        <taxon>Ascomycota</taxon>
        <taxon>Pezizomycotina</taxon>
        <taxon>Sordariomycetes</taxon>
        <taxon>Hypocreomycetidae</taxon>
        <taxon>Glomerellales</taxon>
        <taxon>Glomerellaceae</taxon>
        <taxon>Colletotrichum</taxon>
        <taxon>Colletotrichum acutatum species complex</taxon>
    </lineage>
</organism>
<sequence>MFGRQLSRKIGEISVSSDLLCVVVWQIIAAWGSMHGPWRLMMCFGGLMVGVIGVVGGALTPESHSGSQWCQRVCSLPYLECEYQVNLSQSRNLCGPSKKKREHNRQI</sequence>
<keyword evidence="1" id="KW-0812">Transmembrane</keyword>
<keyword evidence="1" id="KW-1133">Transmembrane helix</keyword>
<feature type="transmembrane region" description="Helical" evidence="1">
    <location>
        <begin position="38"/>
        <end position="59"/>
    </location>
</feature>
<evidence type="ECO:0000313" key="2">
    <source>
        <dbReference type="EMBL" id="KAK1701453.1"/>
    </source>
</evidence>
<proteinExistence type="predicted"/>
<dbReference type="RefSeq" id="XP_060437208.1">
    <property type="nucleotide sequence ID" value="XM_060566042.1"/>
</dbReference>
<gene>
    <name evidence="2" type="ORF">BDP55DRAFT_21668</name>
</gene>
<dbReference type="GeneID" id="85450568"/>
<keyword evidence="3" id="KW-1185">Reference proteome</keyword>
<keyword evidence="1" id="KW-0472">Membrane</keyword>
<reference evidence="2" key="1">
    <citation type="submission" date="2021-06" db="EMBL/GenBank/DDBJ databases">
        <title>Comparative genomics, transcriptomics and evolutionary studies reveal genomic signatures of adaptation to plant cell wall in hemibiotrophic fungi.</title>
        <authorList>
            <consortium name="DOE Joint Genome Institute"/>
            <person name="Baroncelli R."/>
            <person name="Diaz J.F."/>
            <person name="Benocci T."/>
            <person name="Peng M."/>
            <person name="Battaglia E."/>
            <person name="Haridas S."/>
            <person name="Andreopoulos W."/>
            <person name="Labutti K."/>
            <person name="Pangilinan J."/>
            <person name="Floch G.L."/>
            <person name="Makela M.R."/>
            <person name="Henrissat B."/>
            <person name="Grigoriev I.V."/>
            <person name="Crouch J.A."/>
            <person name="De Vries R.P."/>
            <person name="Sukno S.A."/>
            <person name="Thon M.R."/>
        </authorList>
    </citation>
    <scope>NUCLEOTIDE SEQUENCE</scope>
    <source>
        <strain evidence="2">CBS 193.32</strain>
    </source>
</reference>
<accession>A0AAJ0B012</accession>
<feature type="transmembrane region" description="Helical" evidence="1">
    <location>
        <begin position="12"/>
        <end position="32"/>
    </location>
</feature>
<dbReference type="AlphaFoldDB" id="A0AAJ0B012"/>
<protein>
    <submittedName>
        <fullName evidence="2">Uncharacterized protein</fullName>
    </submittedName>
</protein>
<comment type="caution">
    <text evidence="2">The sequence shown here is derived from an EMBL/GenBank/DDBJ whole genome shotgun (WGS) entry which is preliminary data.</text>
</comment>
<evidence type="ECO:0000313" key="3">
    <source>
        <dbReference type="Proteomes" id="UP001224890"/>
    </source>
</evidence>